<reference evidence="2" key="1">
    <citation type="submission" date="2022-07" db="EMBL/GenBank/DDBJ databases">
        <title>Fungi with potential for degradation of polypropylene.</title>
        <authorList>
            <person name="Gostincar C."/>
        </authorList>
    </citation>
    <scope>NUCLEOTIDE SEQUENCE</scope>
    <source>
        <strain evidence="2">EXF-13308</strain>
    </source>
</reference>
<keyword evidence="3" id="KW-1185">Reference proteome</keyword>
<dbReference type="EMBL" id="JANBVO010000064">
    <property type="protein sequence ID" value="KAJ9131746.1"/>
    <property type="molecule type" value="Genomic_DNA"/>
</dbReference>
<evidence type="ECO:0000256" key="1">
    <source>
        <dbReference type="SAM" id="MobiDB-lite"/>
    </source>
</evidence>
<organism evidence="2 3">
    <name type="scientific">Pleurostoma richardsiae</name>
    <dbReference type="NCBI Taxonomy" id="41990"/>
    <lineage>
        <taxon>Eukaryota</taxon>
        <taxon>Fungi</taxon>
        <taxon>Dikarya</taxon>
        <taxon>Ascomycota</taxon>
        <taxon>Pezizomycotina</taxon>
        <taxon>Sordariomycetes</taxon>
        <taxon>Sordariomycetidae</taxon>
        <taxon>Calosphaeriales</taxon>
        <taxon>Pleurostomataceae</taxon>
        <taxon>Pleurostoma</taxon>
    </lineage>
</organism>
<sequence length="392" mass="41539">MADEEQKASEEYSTNPNTMRARARKQKLQGEAKIQDAARTADYKAMLYARNSIREKPEYKAASDMAKQAMLEEAMRETMEKRRLKGQDTMSKMAAYHAGQYQYRAANKGPATRVPIMPFLKSNGYVPVASPMDAGPLALPGIPIGTNEATAASSPSGALVATDSDSAAALQDVATSARTIDGALAPGEAKGSPNFSPHNRRISLEGINRTDGARASTGPAVDSGFINLDTARTMPTTSESGAGEVRVENPSTQTDGGGGSSSSNHNQVIRRVGALHSAVERLAASGSGLRGDLDTVSAGLGGARTDVGLVRAELTLHKARADGLEERLGRLEGSMRNLVQVSIPRMQEQLVRLEEAVSELQRNIGGGADAEIARMRSVMRALQDALKNVGGY</sequence>
<comment type="caution">
    <text evidence="2">The sequence shown here is derived from an EMBL/GenBank/DDBJ whole genome shotgun (WGS) entry which is preliminary data.</text>
</comment>
<dbReference type="Proteomes" id="UP001174694">
    <property type="component" value="Unassembled WGS sequence"/>
</dbReference>
<proteinExistence type="predicted"/>
<dbReference type="AlphaFoldDB" id="A0AA38RJ20"/>
<accession>A0AA38RJ20</accession>
<protein>
    <submittedName>
        <fullName evidence="2">Uncharacterized protein</fullName>
    </submittedName>
</protein>
<evidence type="ECO:0000313" key="2">
    <source>
        <dbReference type="EMBL" id="KAJ9131746.1"/>
    </source>
</evidence>
<gene>
    <name evidence="2" type="ORF">NKR23_g11586</name>
</gene>
<feature type="compositionally biased region" description="Basic and acidic residues" evidence="1">
    <location>
        <begin position="1"/>
        <end position="10"/>
    </location>
</feature>
<feature type="region of interest" description="Disordered" evidence="1">
    <location>
        <begin position="1"/>
        <end position="34"/>
    </location>
</feature>
<name>A0AA38RJ20_9PEZI</name>
<evidence type="ECO:0000313" key="3">
    <source>
        <dbReference type="Proteomes" id="UP001174694"/>
    </source>
</evidence>
<feature type="region of interest" description="Disordered" evidence="1">
    <location>
        <begin position="208"/>
        <end position="265"/>
    </location>
</feature>